<accession>A0AAY4EVB3</accession>
<dbReference type="GeneTree" id="ENSGT01030000234597"/>
<dbReference type="Gene3D" id="6.10.280.30">
    <property type="match status" value="1"/>
</dbReference>
<dbReference type="Pfam" id="PF00836">
    <property type="entry name" value="Stathmin"/>
    <property type="match status" value="1"/>
</dbReference>
<dbReference type="InterPro" id="IPR000956">
    <property type="entry name" value="Stathmin_fam"/>
</dbReference>
<reference evidence="2" key="2">
    <citation type="submission" date="2025-08" db="UniProtKB">
        <authorList>
            <consortium name="Ensembl"/>
        </authorList>
    </citation>
    <scope>IDENTIFICATION</scope>
</reference>
<name>A0AAY4EVB3_9TELE</name>
<dbReference type="GO" id="GO:0043005">
    <property type="term" value="C:neuron projection"/>
    <property type="evidence" value="ECO:0007669"/>
    <property type="project" value="TreeGrafter"/>
</dbReference>
<proteinExistence type="inferred from homology"/>
<dbReference type="SUPFAM" id="SSF101494">
    <property type="entry name" value="Stathmin"/>
    <property type="match status" value="1"/>
</dbReference>
<evidence type="ECO:0000313" key="2">
    <source>
        <dbReference type="Ensembl" id="ENSDCDP00010061632.1"/>
    </source>
</evidence>
<dbReference type="GO" id="GO:0005737">
    <property type="term" value="C:cytoplasm"/>
    <property type="evidence" value="ECO:0007669"/>
    <property type="project" value="TreeGrafter"/>
</dbReference>
<comment type="similarity">
    <text evidence="1">Belongs to the stathmin family.</text>
</comment>
<reference evidence="2 3" key="1">
    <citation type="submission" date="2020-06" db="EMBL/GenBank/DDBJ databases">
        <authorList>
            <consortium name="Wellcome Sanger Institute Data Sharing"/>
        </authorList>
    </citation>
    <scope>NUCLEOTIDE SEQUENCE [LARGE SCALE GENOMIC DNA]</scope>
</reference>
<evidence type="ECO:0000313" key="3">
    <source>
        <dbReference type="Proteomes" id="UP000694580"/>
    </source>
</evidence>
<dbReference type="InterPro" id="IPR036002">
    <property type="entry name" value="Stathmin_sf"/>
</dbReference>
<dbReference type="AlphaFoldDB" id="A0AAY4EVB3"/>
<evidence type="ECO:0000256" key="1">
    <source>
        <dbReference type="RuleBase" id="RU004388"/>
    </source>
</evidence>
<organism evidence="2 3">
    <name type="scientific">Denticeps clupeoides</name>
    <name type="common">denticle herring</name>
    <dbReference type="NCBI Taxonomy" id="299321"/>
    <lineage>
        <taxon>Eukaryota</taxon>
        <taxon>Metazoa</taxon>
        <taxon>Chordata</taxon>
        <taxon>Craniata</taxon>
        <taxon>Vertebrata</taxon>
        <taxon>Euteleostomi</taxon>
        <taxon>Actinopterygii</taxon>
        <taxon>Neopterygii</taxon>
        <taxon>Teleostei</taxon>
        <taxon>Clupei</taxon>
        <taxon>Clupeiformes</taxon>
        <taxon>Denticipitoidei</taxon>
        <taxon>Denticipitidae</taxon>
        <taxon>Denticeps</taxon>
    </lineage>
</organism>
<dbReference type="GeneID" id="114800660"/>
<dbReference type="PIRSF" id="PIRSF002285">
    <property type="entry name" value="Stathmin"/>
    <property type="match status" value="1"/>
</dbReference>
<dbReference type="Ensembl" id="ENSDCDT00010072405.1">
    <property type="protein sequence ID" value="ENSDCDP00010061632.1"/>
    <property type="gene ID" value="ENSDCDG00010033982.1"/>
</dbReference>
<dbReference type="GO" id="GO:0031175">
    <property type="term" value="P:neuron projection development"/>
    <property type="evidence" value="ECO:0007669"/>
    <property type="project" value="TreeGrafter"/>
</dbReference>
<dbReference type="Proteomes" id="UP000694580">
    <property type="component" value="Chromosome 12"/>
</dbReference>
<protein>
    <recommendedName>
        <fullName evidence="1">Stathmin</fullName>
    </recommendedName>
</protein>
<reference evidence="2" key="3">
    <citation type="submission" date="2025-09" db="UniProtKB">
        <authorList>
            <consortium name="Ensembl"/>
        </authorList>
    </citation>
    <scope>IDENTIFICATION</scope>
</reference>
<dbReference type="PANTHER" id="PTHR10104">
    <property type="entry name" value="STATHMIN"/>
    <property type="match status" value="1"/>
</dbReference>
<dbReference type="PANTHER" id="PTHR10104:SF17">
    <property type="entry name" value="STATHMIN-3"/>
    <property type="match status" value="1"/>
</dbReference>
<dbReference type="GO" id="GO:0007019">
    <property type="term" value="P:microtubule depolymerization"/>
    <property type="evidence" value="ECO:0007669"/>
    <property type="project" value="TreeGrafter"/>
</dbReference>
<gene>
    <name evidence="2" type="primary">STMN3</name>
</gene>
<dbReference type="PROSITE" id="PS51663">
    <property type="entry name" value="STATHMIN_3"/>
    <property type="match status" value="1"/>
</dbReference>
<keyword evidence="3" id="KW-1185">Reference proteome</keyword>
<sequence length="180" mass="20633">MTSTISAYSDKIREMSVLSLICSCFHAQPPPNTIYQFEDLEVKSLNKRTSGQSFEVILKSPTDLSPDRPQSLALPQKKDVSLNDLTGRQVAAEQRRKTQEAQILKNLSEKREHEKEVLSKAHKGNNNFSKMAEEKLNHKMEVTKENRTAHLNALKQRLRQKEIHAAEVRLNKKLQEELSD</sequence>
<dbReference type="GO" id="GO:0015631">
    <property type="term" value="F:tubulin binding"/>
    <property type="evidence" value="ECO:0007669"/>
    <property type="project" value="TreeGrafter"/>
</dbReference>
<dbReference type="PRINTS" id="PR00345">
    <property type="entry name" value="STATHMIN"/>
</dbReference>
<dbReference type="RefSeq" id="XP_028854150.1">
    <property type="nucleotide sequence ID" value="XM_028998317.1"/>
</dbReference>
<dbReference type="GO" id="GO:0031110">
    <property type="term" value="P:regulation of microtubule polymerization or depolymerization"/>
    <property type="evidence" value="ECO:0007669"/>
    <property type="project" value="InterPro"/>
</dbReference>